<comment type="similarity">
    <text evidence="2">Belongs to the UPF0174 family.</text>
</comment>
<name>A0A3S3UDZ6_9HYPH</name>
<feature type="domain" description="Ubiquinol-cytochrome c chaperone" evidence="3">
    <location>
        <begin position="47"/>
        <end position="171"/>
    </location>
</feature>
<evidence type="ECO:0000313" key="4">
    <source>
        <dbReference type="EMBL" id="RVU21835.1"/>
    </source>
</evidence>
<dbReference type="InterPro" id="IPR021150">
    <property type="entry name" value="Ubiq_cyt_c_chap"/>
</dbReference>
<protein>
    <submittedName>
        <fullName evidence="4">Ubiquinol-cytochrome C chaperone</fullName>
    </submittedName>
</protein>
<dbReference type="OrthoDB" id="7158889at2"/>
<dbReference type="InterPro" id="IPR007129">
    <property type="entry name" value="Ubiqinol_cyt_c_chaperone_CPB3"/>
</dbReference>
<keyword evidence="5" id="KW-1185">Reference proteome</keyword>
<dbReference type="PANTHER" id="PTHR12184:SF1">
    <property type="entry name" value="UBIQUINOL-CYTOCHROME-C REDUCTASE COMPLEX ASSEMBLY FACTOR 1"/>
    <property type="match status" value="1"/>
</dbReference>
<sequence>MIALFKPGGPLHFGSLFRREEAARRRVIEALHVRINAASRVPALYTDLGVPDTVEGRFEALCLHVVLVLRALRRLPPPAADIAQDLVNSVFSQLDASLRELGVGDMGVSKRMKKLAQAFYGRANAYDGPLDAGDGAALALALARNVLGRDDPEAGRELAAYVAAADRALSAPGGRAGLDRLLADGPVLPDPAGFRPAAPRSGGAP</sequence>
<comment type="similarity">
    <text evidence="1">Belongs to the CBP3 family.</text>
</comment>
<evidence type="ECO:0000256" key="2">
    <source>
        <dbReference type="ARBA" id="ARBA00006436"/>
    </source>
</evidence>
<comment type="caution">
    <text evidence="4">The sequence shown here is derived from an EMBL/GenBank/DDBJ whole genome shotgun (WGS) entry which is preliminary data.</text>
</comment>
<proteinExistence type="inferred from homology"/>
<reference evidence="4 5" key="1">
    <citation type="submission" date="2019-01" db="EMBL/GenBank/DDBJ databases">
        <authorList>
            <person name="Chen W.-M."/>
        </authorList>
    </citation>
    <scope>NUCLEOTIDE SEQUENCE [LARGE SCALE GENOMIC DNA]</scope>
    <source>
        <strain evidence="4 5">TER-1</strain>
    </source>
</reference>
<dbReference type="EMBL" id="SACP01000001">
    <property type="protein sequence ID" value="RVU21835.1"/>
    <property type="molecule type" value="Genomic_DNA"/>
</dbReference>
<evidence type="ECO:0000256" key="1">
    <source>
        <dbReference type="ARBA" id="ARBA00006407"/>
    </source>
</evidence>
<evidence type="ECO:0000313" key="5">
    <source>
        <dbReference type="Proteomes" id="UP000286997"/>
    </source>
</evidence>
<dbReference type="Pfam" id="PF03981">
    <property type="entry name" value="Ubiq_cyt_C_chap"/>
    <property type="match status" value="1"/>
</dbReference>
<gene>
    <name evidence="4" type="ORF">EOE48_01955</name>
</gene>
<dbReference type="Proteomes" id="UP000286997">
    <property type="component" value="Unassembled WGS sequence"/>
</dbReference>
<evidence type="ECO:0000259" key="3">
    <source>
        <dbReference type="Pfam" id="PF03981"/>
    </source>
</evidence>
<organism evidence="4 5">
    <name type="scientific">Methylobacterium oryzihabitans</name>
    <dbReference type="NCBI Taxonomy" id="2499852"/>
    <lineage>
        <taxon>Bacteria</taxon>
        <taxon>Pseudomonadati</taxon>
        <taxon>Pseudomonadota</taxon>
        <taxon>Alphaproteobacteria</taxon>
        <taxon>Hyphomicrobiales</taxon>
        <taxon>Methylobacteriaceae</taxon>
        <taxon>Methylobacterium</taxon>
    </lineage>
</organism>
<dbReference type="AlphaFoldDB" id="A0A3S3UDZ6"/>
<dbReference type="PANTHER" id="PTHR12184">
    <property type="entry name" value="UBIQUINOL-CYTOCHROME C REDUCTASE COMPLEX ASSEMBLY FACTOR 1 FAMILY MEMBER"/>
    <property type="match status" value="1"/>
</dbReference>
<accession>A0A3S3UDZ6</accession>
<dbReference type="RefSeq" id="WP_127727078.1">
    <property type="nucleotide sequence ID" value="NZ_SACP01000001.1"/>
</dbReference>